<evidence type="ECO:0000256" key="2">
    <source>
        <dbReference type="ARBA" id="ARBA00022475"/>
    </source>
</evidence>
<feature type="transmembrane region" description="Helical" evidence="7">
    <location>
        <begin position="72"/>
        <end position="92"/>
    </location>
</feature>
<accession>A0ABU4AG11</accession>
<evidence type="ECO:0000256" key="6">
    <source>
        <dbReference type="ARBA" id="ARBA00023136"/>
    </source>
</evidence>
<comment type="subcellular location">
    <subcellularLocation>
        <location evidence="7">Cell membrane</location>
        <topology evidence="7">Multi-pass membrane protein</topology>
    </subcellularLocation>
</comment>
<feature type="binding site" evidence="7">
    <location>
        <position position="155"/>
    </location>
    <ligand>
        <name>a 1,2-diacyl-sn-glycero-3-phospho-(1'-sn-glycerol)</name>
        <dbReference type="ChEBI" id="CHEBI:64716"/>
    </ligand>
</feature>
<organism evidence="8 9">
    <name type="scientific">Nitratireductor aquimarinus</name>
    <dbReference type="NCBI Taxonomy" id="889300"/>
    <lineage>
        <taxon>Bacteria</taxon>
        <taxon>Pseudomonadati</taxon>
        <taxon>Pseudomonadota</taxon>
        <taxon>Alphaproteobacteria</taxon>
        <taxon>Hyphomicrobiales</taxon>
        <taxon>Phyllobacteriaceae</taxon>
        <taxon>Nitratireductor</taxon>
    </lineage>
</organism>
<feature type="transmembrane region" description="Helical" evidence="7">
    <location>
        <begin position="190"/>
        <end position="207"/>
    </location>
</feature>
<comment type="catalytic activity">
    <reaction evidence="7">
        <text>L-cysteinyl-[prolipoprotein] + a 1,2-diacyl-sn-glycero-3-phospho-(1'-sn-glycerol) = an S-1,2-diacyl-sn-glyceryl-L-cysteinyl-[prolipoprotein] + sn-glycerol 1-phosphate + H(+)</text>
        <dbReference type="Rhea" id="RHEA:56712"/>
        <dbReference type="Rhea" id="RHEA-COMP:14679"/>
        <dbReference type="Rhea" id="RHEA-COMP:14680"/>
        <dbReference type="ChEBI" id="CHEBI:15378"/>
        <dbReference type="ChEBI" id="CHEBI:29950"/>
        <dbReference type="ChEBI" id="CHEBI:57685"/>
        <dbReference type="ChEBI" id="CHEBI:64716"/>
        <dbReference type="ChEBI" id="CHEBI:140658"/>
        <dbReference type="EC" id="2.5.1.145"/>
    </reaction>
</comment>
<dbReference type="PANTHER" id="PTHR30589">
    <property type="entry name" value="PROLIPOPROTEIN DIACYLGLYCERYL TRANSFERASE"/>
    <property type="match status" value="1"/>
</dbReference>
<comment type="function">
    <text evidence="7">Catalyzes the transfer of the diacylglyceryl group from phosphatidylglycerol to the sulfhydryl group of the N-terminal cysteine of a prolipoprotein, the first step in the formation of mature lipoproteins.</text>
</comment>
<dbReference type="EC" id="2.5.1.145" evidence="7"/>
<dbReference type="EMBL" id="JAWLIP010000001">
    <property type="protein sequence ID" value="MDV6225188.1"/>
    <property type="molecule type" value="Genomic_DNA"/>
</dbReference>
<comment type="caution">
    <text evidence="8">The sequence shown here is derived from an EMBL/GenBank/DDBJ whole genome shotgun (WGS) entry which is preliminary data.</text>
</comment>
<evidence type="ECO:0000313" key="8">
    <source>
        <dbReference type="EMBL" id="MDV6225188.1"/>
    </source>
</evidence>
<keyword evidence="9" id="KW-1185">Reference proteome</keyword>
<feature type="transmembrane region" description="Helical" evidence="7">
    <location>
        <begin position="136"/>
        <end position="157"/>
    </location>
</feature>
<evidence type="ECO:0000256" key="5">
    <source>
        <dbReference type="ARBA" id="ARBA00022989"/>
    </source>
</evidence>
<feature type="transmembrane region" description="Helical" evidence="7">
    <location>
        <begin position="250"/>
        <end position="272"/>
    </location>
</feature>
<comment type="similarity">
    <text evidence="1 7">Belongs to the Lgt family.</text>
</comment>
<reference evidence="8 9" key="1">
    <citation type="submission" date="2023-10" db="EMBL/GenBank/DDBJ databases">
        <authorList>
            <person name="Venkata Ramana C."/>
            <person name="Sasikala C."/>
            <person name="Dhurka M."/>
        </authorList>
    </citation>
    <scope>NUCLEOTIDE SEQUENCE [LARGE SCALE GENOMIC DNA]</scope>
    <source>
        <strain evidence="8 9">KCTC 32151</strain>
    </source>
</reference>
<dbReference type="Pfam" id="PF01790">
    <property type="entry name" value="LGT"/>
    <property type="match status" value="1"/>
</dbReference>
<evidence type="ECO:0000313" key="9">
    <source>
        <dbReference type="Proteomes" id="UP001185659"/>
    </source>
</evidence>
<sequence length="284" mass="30982">MTDYLMTPLAALPFPNIDPVALQVGPLAIHWYGLGYVVGILLGWWYARRLVSNERLWAGGKPAMTVTDLDDFVLWAAIGIVAGGRIGYILFYDLPRYIANPLDILAVWEGGMSFHGGLLGVTLAMLLFAKKRGINAWSLFDTISAVVPIGLGLVRVANFINSELWGRVTDAPWAFVFPNGGPEPRHPSQLYEAALEGLVLFVVLRLLTHKGLKLKMPGFVAGAFVCGYGLSRIIVEFFREPDAHIGYLAGDWLTMGMVLSTPMVLVGVWAMLRARAKAAPATAL</sequence>
<dbReference type="Proteomes" id="UP001185659">
    <property type="component" value="Unassembled WGS sequence"/>
</dbReference>
<keyword evidence="4 7" id="KW-0812">Transmembrane</keyword>
<gene>
    <name evidence="7 8" type="primary">lgt</name>
    <name evidence="8" type="ORF">R2G56_02715</name>
</gene>
<proteinExistence type="inferred from homology"/>
<feature type="transmembrane region" description="Helical" evidence="7">
    <location>
        <begin position="29"/>
        <end position="47"/>
    </location>
</feature>
<evidence type="ECO:0000256" key="7">
    <source>
        <dbReference type="HAMAP-Rule" id="MF_01147"/>
    </source>
</evidence>
<keyword evidence="2 7" id="KW-1003">Cell membrane</keyword>
<name>A0ABU4AG11_9HYPH</name>
<feature type="transmembrane region" description="Helical" evidence="7">
    <location>
        <begin position="112"/>
        <end position="129"/>
    </location>
</feature>
<dbReference type="NCBIfam" id="TIGR00544">
    <property type="entry name" value="lgt"/>
    <property type="match status" value="1"/>
</dbReference>
<feature type="transmembrane region" description="Helical" evidence="7">
    <location>
        <begin position="219"/>
        <end position="238"/>
    </location>
</feature>
<keyword evidence="5 7" id="KW-1133">Transmembrane helix</keyword>
<protein>
    <recommendedName>
        <fullName evidence="7">Phosphatidylglycerol--prolipoprotein diacylglyceryl transferase</fullName>
        <ecNumber evidence="7">2.5.1.145</ecNumber>
    </recommendedName>
</protein>
<dbReference type="GO" id="GO:0008961">
    <property type="term" value="F:phosphatidylglycerol-prolipoprotein diacylglyceryl transferase activity"/>
    <property type="evidence" value="ECO:0007669"/>
    <property type="project" value="UniProtKB-EC"/>
</dbReference>
<keyword evidence="3 7" id="KW-0808">Transferase</keyword>
<keyword evidence="6 7" id="KW-0472">Membrane</keyword>
<dbReference type="InterPro" id="IPR001640">
    <property type="entry name" value="Lgt"/>
</dbReference>
<evidence type="ECO:0000256" key="1">
    <source>
        <dbReference type="ARBA" id="ARBA00007150"/>
    </source>
</evidence>
<evidence type="ECO:0000256" key="4">
    <source>
        <dbReference type="ARBA" id="ARBA00022692"/>
    </source>
</evidence>
<dbReference type="PANTHER" id="PTHR30589:SF0">
    <property type="entry name" value="PHOSPHATIDYLGLYCEROL--PROLIPOPROTEIN DIACYLGLYCERYL TRANSFERASE"/>
    <property type="match status" value="1"/>
</dbReference>
<dbReference type="HAMAP" id="MF_01147">
    <property type="entry name" value="Lgt"/>
    <property type="match status" value="1"/>
</dbReference>
<comment type="pathway">
    <text evidence="7">Protein modification; lipoprotein biosynthesis (diacylglyceryl transfer).</text>
</comment>
<evidence type="ECO:0000256" key="3">
    <source>
        <dbReference type="ARBA" id="ARBA00022679"/>
    </source>
</evidence>